<evidence type="ECO:0000313" key="3">
    <source>
        <dbReference type="Proteomes" id="UP000216339"/>
    </source>
</evidence>
<dbReference type="OrthoDB" id="607469at2"/>
<dbReference type="EMBL" id="MQWD01000001">
    <property type="protein sequence ID" value="PAP78513.1"/>
    <property type="molecule type" value="Genomic_DNA"/>
</dbReference>
<evidence type="ECO:0008006" key="4">
    <source>
        <dbReference type="Google" id="ProtNLM"/>
    </source>
</evidence>
<dbReference type="InterPro" id="IPR000033">
    <property type="entry name" value="LDLR_classB_rpt"/>
</dbReference>
<dbReference type="PANTHER" id="PTHR46513">
    <property type="entry name" value="VITELLOGENIN RECEPTOR-LIKE PROTEIN-RELATED-RELATED"/>
    <property type="match status" value="1"/>
</dbReference>
<dbReference type="AlphaFoldDB" id="A0A271J503"/>
<keyword evidence="3" id="KW-1185">Reference proteome</keyword>
<evidence type="ECO:0000313" key="2">
    <source>
        <dbReference type="EMBL" id="PAP78513.1"/>
    </source>
</evidence>
<dbReference type="Proteomes" id="UP000216339">
    <property type="component" value="Unassembled WGS sequence"/>
</dbReference>
<organism evidence="2 3">
    <name type="scientific">Rubrivirga marina</name>
    <dbReference type="NCBI Taxonomy" id="1196024"/>
    <lineage>
        <taxon>Bacteria</taxon>
        <taxon>Pseudomonadati</taxon>
        <taxon>Rhodothermota</taxon>
        <taxon>Rhodothermia</taxon>
        <taxon>Rhodothermales</taxon>
        <taxon>Rubricoccaceae</taxon>
        <taxon>Rubrivirga</taxon>
    </lineage>
</organism>
<keyword evidence="1" id="KW-0732">Signal</keyword>
<dbReference type="InterPro" id="IPR011042">
    <property type="entry name" value="6-blade_b-propeller_TolB-like"/>
</dbReference>
<accession>A0A271J503</accession>
<protein>
    <recommendedName>
        <fullName evidence="4">Secretion system C-terminal sorting domain-containing protein</fullName>
    </recommendedName>
</protein>
<proteinExistence type="predicted"/>
<name>A0A271J503_9BACT</name>
<dbReference type="InterPro" id="IPR050778">
    <property type="entry name" value="Cueball_EGF_LRP_Nidogen"/>
</dbReference>
<sequence length="655" mass="67470">MTLPRLAALAILLAVPASGQPLFWAESPFGDAPAGVYRADADGTQASVVVGPVPFTSVAIDPLGGRIYGRDGDGVLRRARLDGSGLEPLGPTDVRMLLLDPGAGTIYWLDRDDRIRRSDLDGSNAETIATGASPFRIDLDNGVLVWRDVASGAYVLSGLDGSDVRTLHTPASGESPTCPTLDPVNRQLYWLDFATREPRRVGYDGTGFETVDLTSSGCVVVDGAAGQLYWQETAGAGRILRRGDLDGANAEDLVSVASFVNGLTLEPAGGRLYWSTRDAVERSALDGSGRQALASGFQPSGFALSPEADVLLALGASTVRRSALDGSDPATLFGGVSFPNGLAVDPGAGRVFWSDFNESSVSSAAFDGGDVRVLVEAIARGGLAVDPVAQDVYWVDGSRRIWRVGYDGADPGQVLAGAVSATAVAVDAESRRLYWAGTDAIERAGLDGAGREVVVAGAEDVEALALDPIGQRIYWASNDPTNGSTPGTVSSAAIGSGDGEVLASGLPEIYGLAVDGVRGALYWSLADETIHRAGLDGTNDETIATGRVVFALAVAAGLGDTAAEADAPAPTLALAAFPNPAARALTVTVDLAVPAWVRVEVVDVLGRRVAVVHDGPLASGPRRLAANVGGLRGGAYVVRAVADGVVGHVPVTVVR</sequence>
<feature type="chain" id="PRO_5012786472" description="Secretion system C-terminal sorting domain-containing protein" evidence="1">
    <location>
        <begin position="20"/>
        <end position="655"/>
    </location>
</feature>
<dbReference type="Gene3D" id="2.120.10.30">
    <property type="entry name" value="TolB, C-terminal domain"/>
    <property type="match status" value="4"/>
</dbReference>
<dbReference type="SUPFAM" id="SSF63825">
    <property type="entry name" value="YWTD domain"/>
    <property type="match status" value="2"/>
</dbReference>
<dbReference type="SMART" id="SM00135">
    <property type="entry name" value="LY"/>
    <property type="match status" value="9"/>
</dbReference>
<dbReference type="SUPFAM" id="SSF101898">
    <property type="entry name" value="NHL repeat"/>
    <property type="match status" value="1"/>
</dbReference>
<dbReference type="RefSeq" id="WP_095512190.1">
    <property type="nucleotide sequence ID" value="NZ_MQWD01000001.1"/>
</dbReference>
<comment type="caution">
    <text evidence="2">The sequence shown here is derived from an EMBL/GenBank/DDBJ whole genome shotgun (WGS) entry which is preliminary data.</text>
</comment>
<feature type="signal peptide" evidence="1">
    <location>
        <begin position="1"/>
        <end position="19"/>
    </location>
</feature>
<gene>
    <name evidence="2" type="ORF">BSZ37_19825</name>
</gene>
<reference evidence="2 3" key="1">
    <citation type="submission" date="2016-11" db="EMBL/GenBank/DDBJ databases">
        <title>Study of marine rhodopsin-containing bacteria.</title>
        <authorList>
            <person name="Yoshizawa S."/>
            <person name="Kumagai Y."/>
            <person name="Kogure K."/>
        </authorList>
    </citation>
    <scope>NUCLEOTIDE SEQUENCE [LARGE SCALE GENOMIC DNA]</scope>
    <source>
        <strain evidence="2 3">SAORIC-28</strain>
    </source>
</reference>
<evidence type="ECO:0000256" key="1">
    <source>
        <dbReference type="SAM" id="SignalP"/>
    </source>
</evidence>